<protein>
    <submittedName>
        <fullName evidence="4">(diamondback moth) hypothetical protein</fullName>
    </submittedName>
</protein>
<gene>
    <name evidence="4" type="ORF">PLXY2_LOCUS11691</name>
</gene>
<evidence type="ECO:0000256" key="2">
    <source>
        <dbReference type="SAM" id="MobiDB-lite"/>
    </source>
</evidence>
<dbReference type="Pfam" id="PF25298">
    <property type="entry name" value="Baculo_FP_2nd"/>
    <property type="match status" value="1"/>
</dbReference>
<dbReference type="EMBL" id="CAJHNJ030000061">
    <property type="protein sequence ID" value="CAG9133412.1"/>
    <property type="molecule type" value="Genomic_DNA"/>
</dbReference>
<dbReference type="AlphaFoldDB" id="A0A8S4G3B5"/>
<dbReference type="Gene3D" id="3.30.40.10">
    <property type="entry name" value="Zinc/RING finger domain, C3HC4 (zinc finger)"/>
    <property type="match status" value="1"/>
</dbReference>
<keyword evidence="5" id="KW-1185">Reference proteome</keyword>
<evidence type="ECO:0000256" key="1">
    <source>
        <dbReference type="SAM" id="Coils"/>
    </source>
</evidence>
<dbReference type="SUPFAM" id="SSF57903">
    <property type="entry name" value="FYVE/PHD zinc finger"/>
    <property type="match status" value="1"/>
</dbReference>
<dbReference type="Proteomes" id="UP000653454">
    <property type="component" value="Unassembled WGS sequence"/>
</dbReference>
<evidence type="ECO:0000313" key="5">
    <source>
        <dbReference type="Proteomes" id="UP000653454"/>
    </source>
</evidence>
<organism evidence="4 5">
    <name type="scientific">Plutella xylostella</name>
    <name type="common">Diamondback moth</name>
    <name type="synonym">Plutella maculipennis</name>
    <dbReference type="NCBI Taxonomy" id="51655"/>
    <lineage>
        <taxon>Eukaryota</taxon>
        <taxon>Metazoa</taxon>
        <taxon>Ecdysozoa</taxon>
        <taxon>Arthropoda</taxon>
        <taxon>Hexapoda</taxon>
        <taxon>Insecta</taxon>
        <taxon>Pterygota</taxon>
        <taxon>Neoptera</taxon>
        <taxon>Endopterygota</taxon>
        <taxon>Lepidoptera</taxon>
        <taxon>Glossata</taxon>
        <taxon>Ditrysia</taxon>
        <taxon>Yponomeutoidea</taxon>
        <taxon>Plutellidae</taxon>
        <taxon>Plutella</taxon>
    </lineage>
</organism>
<accession>A0A8S4G3B5</accession>
<feature type="coiled-coil region" evidence="1">
    <location>
        <begin position="173"/>
        <end position="200"/>
    </location>
</feature>
<dbReference type="InterPro" id="IPR013083">
    <property type="entry name" value="Znf_RING/FYVE/PHD"/>
</dbReference>
<name>A0A8S4G3B5_PLUXY</name>
<dbReference type="PANTHER" id="PTHR11505">
    <property type="entry name" value="L1 TRANSPOSABLE ELEMENT-RELATED"/>
    <property type="match status" value="1"/>
</dbReference>
<dbReference type="Gene3D" id="3.30.70.1820">
    <property type="entry name" value="L1 transposable element, RRM domain"/>
    <property type="match status" value="1"/>
</dbReference>
<evidence type="ECO:0000313" key="4">
    <source>
        <dbReference type="EMBL" id="CAG9133412.1"/>
    </source>
</evidence>
<dbReference type="InterPro" id="IPR004244">
    <property type="entry name" value="Transposase_22"/>
</dbReference>
<feature type="domain" description="FP protein C-terminal" evidence="3">
    <location>
        <begin position="324"/>
        <end position="374"/>
    </location>
</feature>
<dbReference type="InterPro" id="IPR057251">
    <property type="entry name" value="FP_C"/>
</dbReference>
<proteinExistence type="predicted"/>
<feature type="region of interest" description="Disordered" evidence="2">
    <location>
        <begin position="63"/>
        <end position="107"/>
    </location>
</feature>
<keyword evidence="1" id="KW-0175">Coiled coil</keyword>
<comment type="caution">
    <text evidence="4">The sequence shown here is derived from an EMBL/GenBank/DDBJ whole genome shotgun (WGS) entry which is preliminary data.</text>
</comment>
<evidence type="ECO:0000259" key="3">
    <source>
        <dbReference type="Pfam" id="PF25298"/>
    </source>
</evidence>
<sequence length="374" mass="42018">MLPLTNKHCSGCRAPIRNKECLNCSECTNTYDLDCGNVSIKRFQLMTPTHKLGWKCDECRCKQPKSDNTNTPARAEGLSARAAPAPFAESGGSNVTQRTKQKSDSSKNAAFVTEDSLRLILSEMIKTEIQSAVQESVSQSIKNCITTEFERIKKDLAMIKELKESVEFFSSEYDRMGTQLKATEEHVKKLKNENLALLNTVNDISTRLNMIELHSRETNVEVNGVPENKSENINIMIKQLGEVVSCPISDSDILSCSRVRKLDDKSDRPRAIIVKLPSSKTRDELLAAVTKYNKGKQNSEKLNSELLGYGGKKNAVFVSEHLPPFYKALHAETRKVARDIGIKYVWIRNGRILTRKDDTAPAKQIKCYESLKQL</sequence>
<dbReference type="InterPro" id="IPR011011">
    <property type="entry name" value="Znf_FYVE_PHD"/>
</dbReference>
<reference evidence="4" key="1">
    <citation type="submission" date="2020-11" db="EMBL/GenBank/DDBJ databases">
        <authorList>
            <person name="Whiteford S."/>
        </authorList>
    </citation>
    <scope>NUCLEOTIDE SEQUENCE</scope>
</reference>